<dbReference type="Proteomes" id="UP000009223">
    <property type="component" value="Chromosome"/>
</dbReference>
<organism evidence="12 13">
    <name type="scientific">Treponema primitia (strain ATCC BAA-887 / DSM 12427 / ZAS-2)</name>
    <dbReference type="NCBI Taxonomy" id="545694"/>
    <lineage>
        <taxon>Bacteria</taxon>
        <taxon>Pseudomonadati</taxon>
        <taxon>Spirochaetota</taxon>
        <taxon>Spirochaetia</taxon>
        <taxon>Spirochaetales</taxon>
        <taxon>Treponemataceae</taxon>
        <taxon>Treponema</taxon>
    </lineage>
</organism>
<dbReference type="Gene3D" id="2.30.30.60">
    <property type="match status" value="1"/>
</dbReference>
<dbReference type="SUPFAM" id="SSF82689">
    <property type="entry name" value="Mechanosensitive channel protein MscS (YggB), C-terminal domain"/>
    <property type="match status" value="1"/>
</dbReference>
<evidence type="ECO:0000256" key="9">
    <source>
        <dbReference type="SAM" id="SignalP"/>
    </source>
</evidence>
<dbReference type="EMBL" id="CP001843">
    <property type="protein sequence ID" value="AEF84045.1"/>
    <property type="molecule type" value="Genomic_DNA"/>
</dbReference>
<comment type="subcellular location">
    <subcellularLocation>
        <location evidence="1">Cell membrane</location>
        <topology evidence="1">Multi-pass membrane protein</topology>
    </subcellularLocation>
</comment>
<dbReference type="OrthoDB" id="9809206at2"/>
<keyword evidence="4 8" id="KW-0812">Transmembrane</keyword>
<dbReference type="PANTHER" id="PTHR30221:SF18">
    <property type="entry name" value="SLL0590 PROTEIN"/>
    <property type="match status" value="1"/>
</dbReference>
<evidence type="ECO:0000256" key="3">
    <source>
        <dbReference type="ARBA" id="ARBA00022475"/>
    </source>
</evidence>
<feature type="signal peptide" evidence="9">
    <location>
        <begin position="1"/>
        <end position="26"/>
    </location>
</feature>
<feature type="chain" id="PRO_5003329818" evidence="9">
    <location>
        <begin position="27"/>
        <end position="508"/>
    </location>
</feature>
<reference evidence="12 13" key="2">
    <citation type="journal article" date="2011" name="ISME J.">
        <title>RNA-seq reveals cooperative metabolic interactions between two termite-gut spirochete species in co-culture.</title>
        <authorList>
            <person name="Rosenthal A.Z."/>
            <person name="Matson E.G."/>
            <person name="Eldar A."/>
            <person name="Leadbetter J.R."/>
        </authorList>
    </citation>
    <scope>NUCLEOTIDE SEQUENCE [LARGE SCALE GENOMIC DNA]</scope>
    <source>
        <strain evidence="13">ATCC BAA-887 / DSM 12427 / ZAS-2</strain>
    </source>
</reference>
<evidence type="ECO:0000256" key="6">
    <source>
        <dbReference type="ARBA" id="ARBA00023136"/>
    </source>
</evidence>
<keyword evidence="3" id="KW-1003">Cell membrane</keyword>
<evidence type="ECO:0000256" key="1">
    <source>
        <dbReference type="ARBA" id="ARBA00004651"/>
    </source>
</evidence>
<dbReference type="InterPro" id="IPR023408">
    <property type="entry name" value="MscS_beta-dom_sf"/>
</dbReference>
<dbReference type="Pfam" id="PF00924">
    <property type="entry name" value="MS_channel_2nd"/>
    <property type="match status" value="1"/>
</dbReference>
<dbReference type="KEGG" id="tpi:TREPR_0263"/>
<dbReference type="SUPFAM" id="SSF50182">
    <property type="entry name" value="Sm-like ribonucleoproteins"/>
    <property type="match status" value="1"/>
</dbReference>
<feature type="transmembrane region" description="Helical" evidence="8">
    <location>
        <begin position="302"/>
        <end position="328"/>
    </location>
</feature>
<feature type="domain" description="Mechanosensitive ion channel MscS" evidence="10">
    <location>
        <begin position="315"/>
        <end position="380"/>
    </location>
</feature>
<dbReference type="HOGENOM" id="CLU_032048_2_0_12"/>
<reference evidence="13" key="1">
    <citation type="submission" date="2009-12" db="EMBL/GenBank/DDBJ databases">
        <title>Complete sequence of Treponema primitia strain ZAS-2.</title>
        <authorList>
            <person name="Tetu S.G."/>
            <person name="Matson E."/>
            <person name="Ren Q."/>
            <person name="Seshadri R."/>
            <person name="Elbourne L."/>
            <person name="Hassan K.A."/>
            <person name="Durkin A."/>
            <person name="Radune D."/>
            <person name="Mohamoud Y."/>
            <person name="Shay R."/>
            <person name="Jin S."/>
            <person name="Zhang X."/>
            <person name="Lucey K."/>
            <person name="Ballor N.R."/>
            <person name="Ottesen E."/>
            <person name="Rosenthal R."/>
            <person name="Allen A."/>
            <person name="Leadbetter J.R."/>
            <person name="Paulsen I.T."/>
        </authorList>
    </citation>
    <scope>NUCLEOTIDE SEQUENCE [LARGE SCALE GENOMIC DNA]</scope>
    <source>
        <strain evidence="13">ATCC BAA-887 / DSM 12427 / ZAS-2</strain>
    </source>
</reference>
<dbReference type="PANTHER" id="PTHR30221">
    <property type="entry name" value="SMALL-CONDUCTANCE MECHANOSENSITIVE CHANNEL"/>
    <property type="match status" value="1"/>
</dbReference>
<evidence type="ECO:0000313" key="12">
    <source>
        <dbReference type="EMBL" id="AEF84045.1"/>
    </source>
</evidence>
<evidence type="ECO:0000313" key="13">
    <source>
        <dbReference type="Proteomes" id="UP000009223"/>
    </source>
</evidence>
<sequence>MKIRKFVSSVLFIELICLFLPGSTTAQEGGSEELISPTLQQVPALPSPELDGSAGANAAEPFLPSSALQVPTPDLTGELPAQEIIENAQGLGEEIKLAVEKEPFNLNIFIRLGIAAAIILFQILLIRFVWYLFKVFQEKLSAYGSKHFKSLTIKKFHIMDTKQILSILFSLLKIAKYIVTVFQLFLTIPIVFSLFTLTKNLASVLFGYILNPLKSIALGIIGYIPNIFTIAIIVIITRYVIQSLKFFTVRIEKERLVIPGFYPDWARPTFNILRILLYAFMIAIIFPYLPGSESKFFQGVSVFVGIIISLGSSTAIGNLVAGMVITYMRPFKIGDRIKLNDTVGFVVEKSPIVTRIVTHKNEYVTVPNLMVLTSKIVNYHTSTENEEGLILYADVTMGYAVPWRQVHEILINAAKKTSHTEAKPGPYVLQTALDDYYARYQINVYTREVELVPAIYSELYQNLQDGFREAGISLTAPAYQIRLPPDNGTTLPSGSTRNEVPRATPEKG</sequence>
<dbReference type="InterPro" id="IPR006685">
    <property type="entry name" value="MscS_channel_2nd"/>
</dbReference>
<protein>
    <submittedName>
        <fullName evidence="12">MscS Mechanosensitive ion channel</fullName>
    </submittedName>
</protein>
<proteinExistence type="inferred from homology"/>
<feature type="domain" description="Mechanosensitive ion channel MscS C-terminal" evidence="11">
    <location>
        <begin position="395"/>
        <end position="473"/>
    </location>
</feature>
<dbReference type="Gene3D" id="1.10.287.1260">
    <property type="match status" value="1"/>
</dbReference>
<dbReference type="Gene3D" id="3.30.70.100">
    <property type="match status" value="1"/>
</dbReference>
<keyword evidence="13" id="KW-1185">Reference proteome</keyword>
<feature type="region of interest" description="Disordered" evidence="7">
    <location>
        <begin position="483"/>
        <end position="508"/>
    </location>
</feature>
<dbReference type="InterPro" id="IPR049278">
    <property type="entry name" value="MS_channel_C"/>
</dbReference>
<evidence type="ECO:0000259" key="10">
    <source>
        <dbReference type="Pfam" id="PF00924"/>
    </source>
</evidence>
<dbReference type="Pfam" id="PF21082">
    <property type="entry name" value="MS_channel_3rd"/>
    <property type="match status" value="1"/>
</dbReference>
<dbReference type="InterPro" id="IPR045275">
    <property type="entry name" value="MscS_archaea/bacteria_type"/>
</dbReference>
<dbReference type="RefSeq" id="WP_015706219.1">
    <property type="nucleotide sequence ID" value="NC_015578.1"/>
</dbReference>
<dbReference type="GO" id="GO:0005886">
    <property type="term" value="C:plasma membrane"/>
    <property type="evidence" value="ECO:0007669"/>
    <property type="project" value="UniProtKB-SubCell"/>
</dbReference>
<gene>
    <name evidence="12" type="ordered locus">TREPR_0263</name>
</gene>
<accession>F5YLI3</accession>
<feature type="compositionally biased region" description="Polar residues" evidence="7">
    <location>
        <begin position="487"/>
        <end position="498"/>
    </location>
</feature>
<feature type="transmembrane region" description="Helical" evidence="8">
    <location>
        <begin position="174"/>
        <end position="196"/>
    </location>
</feature>
<name>F5YLI3_TREPZ</name>
<keyword evidence="9" id="KW-0732">Signal</keyword>
<keyword evidence="6 8" id="KW-0472">Membrane</keyword>
<dbReference type="STRING" id="545694.TREPR_0263"/>
<feature type="transmembrane region" description="Helical" evidence="8">
    <location>
        <begin position="272"/>
        <end position="290"/>
    </location>
</feature>
<dbReference type="InterPro" id="IPR011066">
    <property type="entry name" value="MscS_channel_C_sf"/>
</dbReference>
<evidence type="ECO:0000256" key="8">
    <source>
        <dbReference type="SAM" id="Phobius"/>
    </source>
</evidence>
<comment type="similarity">
    <text evidence="2">Belongs to the MscS (TC 1.A.23) family.</text>
</comment>
<evidence type="ECO:0000259" key="11">
    <source>
        <dbReference type="Pfam" id="PF21082"/>
    </source>
</evidence>
<dbReference type="InterPro" id="IPR010920">
    <property type="entry name" value="LSM_dom_sf"/>
</dbReference>
<feature type="transmembrane region" description="Helical" evidence="8">
    <location>
        <begin position="216"/>
        <end position="241"/>
    </location>
</feature>
<feature type="transmembrane region" description="Helical" evidence="8">
    <location>
        <begin position="108"/>
        <end position="133"/>
    </location>
</feature>
<evidence type="ECO:0000256" key="7">
    <source>
        <dbReference type="SAM" id="MobiDB-lite"/>
    </source>
</evidence>
<dbReference type="eggNOG" id="COG0668">
    <property type="taxonomic scope" value="Bacteria"/>
</dbReference>
<evidence type="ECO:0000256" key="5">
    <source>
        <dbReference type="ARBA" id="ARBA00022989"/>
    </source>
</evidence>
<keyword evidence="5 8" id="KW-1133">Transmembrane helix</keyword>
<evidence type="ECO:0000256" key="4">
    <source>
        <dbReference type="ARBA" id="ARBA00022692"/>
    </source>
</evidence>
<dbReference type="GO" id="GO:0008381">
    <property type="term" value="F:mechanosensitive monoatomic ion channel activity"/>
    <property type="evidence" value="ECO:0007669"/>
    <property type="project" value="InterPro"/>
</dbReference>
<dbReference type="AlphaFoldDB" id="F5YLI3"/>
<evidence type="ECO:0000256" key="2">
    <source>
        <dbReference type="ARBA" id="ARBA00008017"/>
    </source>
</evidence>